<dbReference type="InterPro" id="IPR052930">
    <property type="entry name" value="TA_antitoxin_MntA"/>
</dbReference>
<evidence type="ECO:0000313" key="2">
    <source>
        <dbReference type="EMBL" id="AFV76155.1"/>
    </source>
</evidence>
<keyword evidence="2" id="KW-0808">Transferase</keyword>
<organism evidence="2 3">
    <name type="scientific">Thermus oshimai JL-2</name>
    <dbReference type="NCBI Taxonomy" id="751945"/>
    <lineage>
        <taxon>Bacteria</taxon>
        <taxon>Thermotogati</taxon>
        <taxon>Deinococcota</taxon>
        <taxon>Deinococci</taxon>
        <taxon>Thermales</taxon>
        <taxon>Thermaceae</taxon>
        <taxon>Thermus</taxon>
    </lineage>
</organism>
<dbReference type="CDD" id="cd05403">
    <property type="entry name" value="NT_KNTase_like"/>
    <property type="match status" value="1"/>
</dbReference>
<dbReference type="PATRIC" id="fig|751945.3.peg.1100"/>
<protein>
    <submittedName>
        <fullName evidence="2">Nucleotidyltransferase family protein</fullName>
    </submittedName>
</protein>
<dbReference type="EMBL" id="CP003249">
    <property type="protein sequence ID" value="AFV76155.1"/>
    <property type="molecule type" value="Genomic_DNA"/>
</dbReference>
<dbReference type="PANTHER" id="PTHR43852:SF3">
    <property type="entry name" value="NUCLEOTIDYLTRANSFERASE"/>
    <property type="match status" value="1"/>
</dbReference>
<evidence type="ECO:0000313" key="3">
    <source>
        <dbReference type="Proteomes" id="UP000000211"/>
    </source>
</evidence>
<name>K7QZ86_THEOS</name>
<dbReference type="GO" id="GO:0016740">
    <property type="term" value="F:transferase activity"/>
    <property type="evidence" value="ECO:0007669"/>
    <property type="project" value="UniProtKB-KW"/>
</dbReference>
<keyword evidence="3" id="KW-1185">Reference proteome</keyword>
<dbReference type="PANTHER" id="PTHR43852">
    <property type="entry name" value="NUCLEOTIDYLTRANSFERASE"/>
    <property type="match status" value="1"/>
</dbReference>
<feature type="domain" description="Polymerase beta nucleotidyltransferase" evidence="1">
    <location>
        <begin position="27"/>
        <end position="96"/>
    </location>
</feature>
<dbReference type="InterPro" id="IPR043519">
    <property type="entry name" value="NT_sf"/>
</dbReference>
<dbReference type="Pfam" id="PF18765">
    <property type="entry name" value="Polbeta"/>
    <property type="match status" value="1"/>
</dbReference>
<dbReference type="OrthoDB" id="9809668at2"/>
<gene>
    <name evidence="2" type="ORF">Theos_1106</name>
</gene>
<dbReference type="KEGG" id="tos:Theos_1106"/>
<dbReference type="InterPro" id="IPR041633">
    <property type="entry name" value="Polbeta"/>
</dbReference>
<dbReference type="HOGENOM" id="CLU_130257_5_2_0"/>
<proteinExistence type="predicted"/>
<dbReference type="STRING" id="751945.Theos_1106"/>
<reference evidence="2 3" key="1">
    <citation type="journal article" date="2013" name="Genome Announc.">
        <title>Whole Genome Sequencing of Thermus oshimai JL-2 and Thermus thermophilus JL-18, Incomplete Denitrifiers from the United States Great Basin.</title>
        <authorList>
            <person name="Murugapiran S.K."/>
            <person name="Huntemann M."/>
            <person name="Wei C.L."/>
            <person name="Han J."/>
            <person name="Detter J.C."/>
            <person name="Han C.S."/>
            <person name="Erkkila T.H."/>
            <person name="Teshima H."/>
            <person name="Chen A."/>
            <person name="Kyrpides N."/>
            <person name="Mavrommatis K."/>
            <person name="Markowitz V."/>
            <person name="Szeto E."/>
            <person name="Ivanova N."/>
            <person name="Pagani I."/>
            <person name="Lam J."/>
            <person name="McDonald A.I."/>
            <person name="Dodsworth J.A."/>
            <person name="Pati A."/>
            <person name="Goodwin L."/>
            <person name="Peters L."/>
            <person name="Pitluck S."/>
            <person name="Woyke T."/>
            <person name="Hedlund B.P."/>
        </authorList>
    </citation>
    <scope>NUCLEOTIDE SEQUENCE</scope>
    <source>
        <strain evidence="2 3">JL-2</strain>
    </source>
</reference>
<dbReference type="SUPFAM" id="SSF81301">
    <property type="entry name" value="Nucleotidyltransferase"/>
    <property type="match status" value="1"/>
</dbReference>
<dbReference type="AlphaFoldDB" id="K7QZ86"/>
<evidence type="ECO:0000259" key="1">
    <source>
        <dbReference type="Pfam" id="PF18765"/>
    </source>
</evidence>
<dbReference type="eggNOG" id="COG1669">
    <property type="taxonomic scope" value="Bacteria"/>
</dbReference>
<sequence>MATSLEQEREAVLEALRPYLQGLGVRLYLFGSGAKGRLWRGSDLDLALLSEAPLTHLLPLLREALEEAPVVHRVDLVDLSEVDPDFRARVLEEGVLWGEF</sequence>
<dbReference type="Proteomes" id="UP000000211">
    <property type="component" value="Chromosome"/>
</dbReference>
<dbReference type="RefSeq" id="WP_016329346.1">
    <property type="nucleotide sequence ID" value="NC_019386.1"/>
</dbReference>
<accession>K7QZ86</accession>
<dbReference type="Gene3D" id="3.30.460.10">
    <property type="entry name" value="Beta Polymerase, domain 2"/>
    <property type="match status" value="1"/>
</dbReference>